<evidence type="ECO:0000256" key="1">
    <source>
        <dbReference type="ARBA" id="ARBA00004990"/>
    </source>
</evidence>
<evidence type="ECO:0000256" key="7">
    <source>
        <dbReference type="ARBA" id="ARBA00048258"/>
    </source>
</evidence>
<keyword evidence="5 8" id="KW-0547">Nucleotide-binding</keyword>
<evidence type="ECO:0000256" key="6">
    <source>
        <dbReference type="ARBA" id="ARBA00022840"/>
    </source>
</evidence>
<organism evidence="9">
    <name type="scientific">uncultured Desulfobacterium sp</name>
    <dbReference type="NCBI Taxonomy" id="201089"/>
    <lineage>
        <taxon>Bacteria</taxon>
        <taxon>Pseudomonadati</taxon>
        <taxon>Thermodesulfobacteriota</taxon>
        <taxon>Desulfobacteria</taxon>
        <taxon>Desulfobacterales</taxon>
        <taxon>Desulfobacteriaceae</taxon>
        <taxon>Desulfobacterium</taxon>
        <taxon>environmental samples</taxon>
    </lineage>
</organism>
<evidence type="ECO:0000256" key="3">
    <source>
        <dbReference type="ARBA" id="ARBA00022598"/>
    </source>
</evidence>
<gene>
    <name evidence="8" type="primary">panC</name>
    <name evidence="9" type="ORF">N47_F15490</name>
</gene>
<dbReference type="UniPathway" id="UPA00028">
    <property type="reaction ID" value="UER00005"/>
</dbReference>
<dbReference type="GO" id="GO:0005524">
    <property type="term" value="F:ATP binding"/>
    <property type="evidence" value="ECO:0007669"/>
    <property type="project" value="UniProtKB-KW"/>
</dbReference>
<comment type="miscellaneous">
    <text evidence="8">The reaction proceeds by a bi uni uni bi ping pong mechanism.</text>
</comment>
<comment type="function">
    <text evidence="8">Catalyzes the condensation of pantoate with beta-alanine in an ATP-dependent reaction via a pantoyl-adenylate intermediate.</text>
</comment>
<keyword evidence="8" id="KW-0963">Cytoplasm</keyword>
<dbReference type="Gene3D" id="3.40.50.620">
    <property type="entry name" value="HUPs"/>
    <property type="match status" value="1"/>
</dbReference>
<dbReference type="InterPro" id="IPR003721">
    <property type="entry name" value="Pantoate_ligase"/>
</dbReference>
<protein>
    <recommendedName>
        <fullName evidence="8">Pantothenate synthetase</fullName>
        <shortName evidence="8">PS</shortName>
        <ecNumber evidence="8">6.3.2.1</ecNumber>
    </recommendedName>
    <alternativeName>
        <fullName evidence="8">Pantoate--beta-alanine ligase</fullName>
    </alternativeName>
    <alternativeName>
        <fullName evidence="8">Pantoate-activating enzyme</fullName>
    </alternativeName>
</protein>
<feature type="binding site" evidence="8">
    <location>
        <position position="179"/>
    </location>
    <ligand>
        <name>ATP</name>
        <dbReference type="ChEBI" id="CHEBI:30616"/>
    </ligand>
</feature>
<feature type="binding site" evidence="8">
    <location>
        <position position="64"/>
    </location>
    <ligand>
        <name>(R)-pantoate</name>
        <dbReference type="ChEBI" id="CHEBI:15980"/>
    </ligand>
</feature>
<dbReference type="Gene3D" id="3.30.1300.10">
    <property type="entry name" value="Pantoate-beta-alanine ligase, C-terminal domain"/>
    <property type="match status" value="1"/>
</dbReference>
<reference evidence="9" key="1">
    <citation type="journal article" date="2011" name="Environ. Microbiol.">
        <title>Genomic insights into the metabolic potential of the polycyclic aromatic hydrocarbon degrading sulfate-reducing Deltaproteobacterium N47.</title>
        <authorList>
            <person name="Bergmann F."/>
            <person name="Selesi D."/>
            <person name="Weinmaier T."/>
            <person name="Tischler P."/>
            <person name="Rattei T."/>
            <person name="Meckenstock R.U."/>
        </authorList>
    </citation>
    <scope>NUCLEOTIDE SEQUENCE</scope>
</reference>
<dbReference type="GO" id="GO:0004592">
    <property type="term" value="F:pantoate-beta-alanine ligase activity"/>
    <property type="evidence" value="ECO:0007669"/>
    <property type="project" value="UniProtKB-UniRule"/>
</dbReference>
<dbReference type="AlphaFoldDB" id="E1YH10"/>
<comment type="similarity">
    <text evidence="2 8">Belongs to the pantothenate synthetase family.</text>
</comment>
<keyword evidence="4 8" id="KW-0566">Pantothenate biosynthesis</keyword>
<name>E1YH10_9BACT</name>
<dbReference type="InterPro" id="IPR042176">
    <property type="entry name" value="Pantoate_ligase_C"/>
</dbReference>
<evidence type="ECO:0000256" key="2">
    <source>
        <dbReference type="ARBA" id="ARBA00009256"/>
    </source>
</evidence>
<evidence type="ECO:0000256" key="8">
    <source>
        <dbReference type="HAMAP-Rule" id="MF_00158"/>
    </source>
</evidence>
<dbReference type="GO" id="GO:0005829">
    <property type="term" value="C:cytosol"/>
    <property type="evidence" value="ECO:0007669"/>
    <property type="project" value="TreeGrafter"/>
</dbReference>
<dbReference type="FunFam" id="3.40.50.620:FF:000013">
    <property type="entry name" value="Pantothenate synthetase"/>
    <property type="match status" value="1"/>
</dbReference>
<proteinExistence type="inferred from homology"/>
<dbReference type="InterPro" id="IPR014729">
    <property type="entry name" value="Rossmann-like_a/b/a_fold"/>
</dbReference>
<dbReference type="HAMAP" id="MF_00158">
    <property type="entry name" value="PanC"/>
    <property type="match status" value="1"/>
</dbReference>
<comment type="subcellular location">
    <subcellularLocation>
        <location evidence="8">Cytoplasm</location>
    </subcellularLocation>
</comment>
<feature type="binding site" evidence="8">
    <location>
        <begin position="187"/>
        <end position="190"/>
    </location>
    <ligand>
        <name>ATP</name>
        <dbReference type="ChEBI" id="CHEBI:30616"/>
    </ligand>
</feature>
<dbReference type="EMBL" id="FR695873">
    <property type="protein sequence ID" value="CBX29854.1"/>
    <property type="molecule type" value="Genomic_DNA"/>
</dbReference>
<dbReference type="PANTHER" id="PTHR21299:SF1">
    <property type="entry name" value="PANTOATE--BETA-ALANINE LIGASE"/>
    <property type="match status" value="1"/>
</dbReference>
<dbReference type="PANTHER" id="PTHR21299">
    <property type="entry name" value="CYTIDYLATE KINASE/PANTOATE-BETA-ALANINE LIGASE"/>
    <property type="match status" value="1"/>
</dbReference>
<evidence type="ECO:0000256" key="5">
    <source>
        <dbReference type="ARBA" id="ARBA00022741"/>
    </source>
</evidence>
<comment type="subunit">
    <text evidence="8">Homodimer.</text>
</comment>
<accession>E1YH10</accession>
<feature type="binding site" evidence="8">
    <location>
        <begin position="33"/>
        <end position="40"/>
    </location>
    <ligand>
        <name>ATP</name>
        <dbReference type="ChEBI" id="CHEBI:30616"/>
    </ligand>
</feature>
<keyword evidence="3 8" id="KW-0436">Ligase</keyword>
<keyword evidence="6 8" id="KW-0067">ATP-binding</keyword>
<dbReference type="GO" id="GO:0015940">
    <property type="term" value="P:pantothenate biosynthetic process"/>
    <property type="evidence" value="ECO:0007669"/>
    <property type="project" value="UniProtKB-UniRule"/>
</dbReference>
<feature type="binding site" evidence="8">
    <location>
        <begin position="150"/>
        <end position="153"/>
    </location>
    <ligand>
        <name>ATP</name>
        <dbReference type="ChEBI" id="CHEBI:30616"/>
    </ligand>
</feature>
<feature type="binding site" evidence="8">
    <location>
        <position position="64"/>
    </location>
    <ligand>
        <name>beta-alanine</name>
        <dbReference type="ChEBI" id="CHEBI:57966"/>
    </ligand>
</feature>
<dbReference type="CDD" id="cd00560">
    <property type="entry name" value="PanC"/>
    <property type="match status" value="1"/>
</dbReference>
<feature type="active site" description="Proton donor" evidence="8">
    <location>
        <position position="40"/>
    </location>
</feature>
<dbReference type="EC" id="6.3.2.1" evidence="8"/>
<dbReference type="NCBIfam" id="TIGR00018">
    <property type="entry name" value="panC"/>
    <property type="match status" value="1"/>
</dbReference>
<comment type="pathway">
    <text evidence="1 8">Cofactor biosynthesis; (R)-pantothenate biosynthesis; (R)-pantothenate from (R)-pantoate and beta-alanine: step 1/1.</text>
</comment>
<dbReference type="SUPFAM" id="SSF52374">
    <property type="entry name" value="Nucleotidylyl transferase"/>
    <property type="match status" value="1"/>
</dbReference>
<comment type="catalytic activity">
    <reaction evidence="7 8">
        <text>(R)-pantoate + beta-alanine + ATP = (R)-pantothenate + AMP + diphosphate + H(+)</text>
        <dbReference type="Rhea" id="RHEA:10912"/>
        <dbReference type="ChEBI" id="CHEBI:15378"/>
        <dbReference type="ChEBI" id="CHEBI:15980"/>
        <dbReference type="ChEBI" id="CHEBI:29032"/>
        <dbReference type="ChEBI" id="CHEBI:30616"/>
        <dbReference type="ChEBI" id="CHEBI:33019"/>
        <dbReference type="ChEBI" id="CHEBI:57966"/>
        <dbReference type="ChEBI" id="CHEBI:456215"/>
        <dbReference type="EC" id="6.3.2.1"/>
    </reaction>
</comment>
<sequence length="284" mass="31819">MSAIKIINKIKDMQEFSDRVRANSECLAFVPTMGFLHQGHLALMKKGRELADVVVTSIFVNPTQFGPNEDLASYPRNIERDLELLEKERVDVAFIPDAKDIYPDRFQTYVELKSLPDHLCGLSRPVLFRGVSTIVSKFFNIVKPHIAVFGQKDFQQLLVIKQMVSDLNFDIEIVGVATVREKDGLAMSSRNTYLSPEERINALSLYKSLEKAMEMVGAGVRDSSKIIAQATELINLCPDASIDYIKICDSETLESIDTFDRPAVMALAVKIGTTRLIDNMVLQA</sequence>
<dbReference type="FunFam" id="3.30.1300.10:FF:000001">
    <property type="entry name" value="Pantothenate synthetase"/>
    <property type="match status" value="1"/>
</dbReference>
<dbReference type="Pfam" id="PF02569">
    <property type="entry name" value="Pantoate_ligase"/>
    <property type="match status" value="1"/>
</dbReference>
<evidence type="ECO:0000256" key="4">
    <source>
        <dbReference type="ARBA" id="ARBA00022655"/>
    </source>
</evidence>
<evidence type="ECO:0000313" key="9">
    <source>
        <dbReference type="EMBL" id="CBX29854.1"/>
    </source>
</evidence>
<feature type="binding site" evidence="8">
    <location>
        <position position="156"/>
    </location>
    <ligand>
        <name>(R)-pantoate</name>
        <dbReference type="ChEBI" id="CHEBI:15980"/>
    </ligand>
</feature>